<dbReference type="PANTHER" id="PTHR10048">
    <property type="entry name" value="PHOSPHATIDYLINOSITOL KINASE"/>
    <property type="match status" value="1"/>
</dbReference>
<evidence type="ECO:0000259" key="9">
    <source>
        <dbReference type="PROSITE" id="PS50290"/>
    </source>
</evidence>
<dbReference type="GO" id="GO:0006897">
    <property type="term" value="P:endocytosis"/>
    <property type="evidence" value="ECO:0007669"/>
    <property type="project" value="TreeGrafter"/>
</dbReference>
<keyword evidence="3 7" id="KW-0547">Nucleotide-binding</keyword>
<dbReference type="GO" id="GO:0000407">
    <property type="term" value="C:phagophore assembly site"/>
    <property type="evidence" value="ECO:0007669"/>
    <property type="project" value="TreeGrafter"/>
</dbReference>
<dbReference type="InterPro" id="IPR036940">
    <property type="entry name" value="PI3/4_kinase_cat_sf"/>
</dbReference>
<dbReference type="GO" id="GO:0034272">
    <property type="term" value="C:phosphatidylinositol 3-kinase complex, class III, type II"/>
    <property type="evidence" value="ECO:0007669"/>
    <property type="project" value="TreeGrafter"/>
</dbReference>
<protein>
    <recommendedName>
        <fullName evidence="7">Phosphatidylinositol 3-kinase VPS34</fullName>
        <ecNumber evidence="7">2.7.1.137</ecNumber>
    </recommendedName>
</protein>
<dbReference type="EC" id="2.7.1.137" evidence="7"/>
<dbReference type="Gene3D" id="2.60.40.150">
    <property type="entry name" value="C2 domain"/>
    <property type="match status" value="1"/>
</dbReference>
<dbReference type="InterPro" id="IPR035892">
    <property type="entry name" value="C2_domain_sf"/>
</dbReference>
<dbReference type="SMART" id="SM00145">
    <property type="entry name" value="PI3Ka"/>
    <property type="match status" value="1"/>
</dbReference>
<keyword evidence="2 7" id="KW-0808">Transferase</keyword>
<feature type="domain" description="PI3K/PI4K catalytic" evidence="9">
    <location>
        <begin position="632"/>
        <end position="899"/>
    </location>
</feature>
<dbReference type="InterPro" id="IPR018936">
    <property type="entry name" value="PI3/4_kinase_CS"/>
</dbReference>
<dbReference type="PIRSF" id="PIRSF000587">
    <property type="entry name" value="PI3K_Vps34"/>
    <property type="match status" value="1"/>
</dbReference>
<name>A0A8K0JT40_9TREE</name>
<dbReference type="SUPFAM" id="SSF56112">
    <property type="entry name" value="Protein kinase-like (PK-like)"/>
    <property type="match status" value="1"/>
</dbReference>
<dbReference type="InterPro" id="IPR000403">
    <property type="entry name" value="PI3/4_kinase_cat_dom"/>
</dbReference>
<dbReference type="GO" id="GO:0005768">
    <property type="term" value="C:endosome"/>
    <property type="evidence" value="ECO:0007669"/>
    <property type="project" value="TreeGrafter"/>
</dbReference>
<evidence type="ECO:0000313" key="12">
    <source>
        <dbReference type="EMBL" id="KAG7580125.1"/>
    </source>
</evidence>
<dbReference type="Pfam" id="PF00792">
    <property type="entry name" value="PI3K_C2"/>
    <property type="match status" value="1"/>
</dbReference>
<evidence type="ECO:0000256" key="8">
    <source>
        <dbReference type="SAM" id="MobiDB-lite"/>
    </source>
</evidence>
<dbReference type="GO" id="GO:0005777">
    <property type="term" value="C:peroxisome"/>
    <property type="evidence" value="ECO:0007669"/>
    <property type="project" value="TreeGrafter"/>
</dbReference>
<feature type="domain" description="C2 PI3K-type" evidence="11">
    <location>
        <begin position="55"/>
        <end position="227"/>
    </location>
</feature>
<dbReference type="InterPro" id="IPR002420">
    <property type="entry name" value="PI3K-type_C2_dom"/>
</dbReference>
<keyword evidence="13" id="KW-1185">Reference proteome</keyword>
<gene>
    <name evidence="12" type="ORF">FFLO_00096</name>
</gene>
<dbReference type="PROSITE" id="PS50290">
    <property type="entry name" value="PI3_4_KINASE_3"/>
    <property type="match status" value="1"/>
</dbReference>
<sequence length="913" mass="102296">MSPSVGDAPAPGFPAVSQPAPSPSQGSVAGGSGLPAANVSLGKPKDVTFAKLCDLKFPLEVKIGYLEGRVPRRPYSEILAKPETRHAYAQIDGISDFYVTIQLFTRKGRALTLPIRTSSKVFKKDRYVWNMPLTLPINYPSLPMDARLAITLWDIEKAGKGVPVGGSCLFLFSDKGTLKRGQQRCYLHPDVEGDPSDHNSTPSDVHQEDELGRLLKLVKDYEQGDMPRLDWLDVVTFRQIEKVQAREMEKSNKLFLYVDLPRFDFPVVFAEQEATLPLPPRPIPNPTLATAAPSPLPPNFLSSDPHLWRIYDPESIRIMADVNGEGNPVEAKYRRLARSHRTGRGDRELKPGPDMRDLLNDLFRQPPTYVLSPEDKDLIWRYRFSLNTFKRSLTKFLKSVTWSDDAEARQAVEVLLPLWTEVGIDDALELLGPGSEDGRVRAFAVKQMARADDEELQLYLLQLVQALKFEVKPSSSNGDASTSSARQRRSRHASSSKSPSRSPAETDSGLADFLISRAVQNPVLGTALHWYLMVETEDRVVGKMFARVAFQFQTKLMEREDGAARREMLRRQGELVAVLSARAKELRATKDPRPKKIDKLRHYIADAKHGLSPLPSPLTIPLDPRVDVVNLVAENSTVFKSNLFPMLLWFETEAGEYPIMFKNGDDLRQDQLVIQLFTLMDRLLRKENLDLKLSPYAVLATGSTEGMIQFVRSKSLAAIMGEYGSLLNYLKVDHANEGAIGTFGVEPSVLDTFVRSCAGYSVVTYILGVGDRHLDNLMLAPDGNKHLVDFGYILGRDPKPFPPPVKVCREMVDAMGGPNSPHYNRFKSLCYTAFIGLRKNANLILNLIALMVDASIQDIRLEPDKAVLKVQEKFMLDIPEEDAIKHLEALLNDTSYLTLMFDKVHTLAQYLRE</sequence>
<dbReference type="Proteomes" id="UP000812966">
    <property type="component" value="Unassembled WGS sequence"/>
</dbReference>
<dbReference type="Pfam" id="PF00613">
    <property type="entry name" value="PI3Ka"/>
    <property type="match status" value="1"/>
</dbReference>
<dbReference type="PROSITE" id="PS51545">
    <property type="entry name" value="PIK_HELICAL"/>
    <property type="match status" value="1"/>
</dbReference>
<feature type="compositionally biased region" description="Low complexity" evidence="8">
    <location>
        <begin position="14"/>
        <end position="27"/>
    </location>
</feature>
<dbReference type="SUPFAM" id="SSF48371">
    <property type="entry name" value="ARM repeat"/>
    <property type="match status" value="1"/>
</dbReference>
<comment type="caution">
    <text evidence="12">The sequence shown here is derived from an EMBL/GenBank/DDBJ whole genome shotgun (WGS) entry which is preliminary data.</text>
</comment>
<dbReference type="SMART" id="SM00146">
    <property type="entry name" value="PI3Kc"/>
    <property type="match status" value="1"/>
</dbReference>
<feature type="compositionally biased region" description="Low complexity" evidence="8">
    <location>
        <begin position="474"/>
        <end position="485"/>
    </location>
</feature>
<dbReference type="GO" id="GO:0034271">
    <property type="term" value="C:phosphatidylinositol 3-kinase complex, class III, type I"/>
    <property type="evidence" value="ECO:0007669"/>
    <property type="project" value="TreeGrafter"/>
</dbReference>
<dbReference type="PANTHER" id="PTHR10048:SF7">
    <property type="entry name" value="PHOSPHATIDYLINOSITOL 3-KINASE CATALYTIC SUBUNIT TYPE 3"/>
    <property type="match status" value="1"/>
</dbReference>
<feature type="region of interest" description="Disordered" evidence="8">
    <location>
        <begin position="473"/>
        <end position="506"/>
    </location>
</feature>
<dbReference type="GO" id="GO:0000045">
    <property type="term" value="P:autophagosome assembly"/>
    <property type="evidence" value="ECO:0007669"/>
    <property type="project" value="TreeGrafter"/>
</dbReference>
<accession>A0A8K0JT40</accession>
<dbReference type="GO" id="GO:0048015">
    <property type="term" value="P:phosphatidylinositol-mediated signaling"/>
    <property type="evidence" value="ECO:0007669"/>
    <property type="project" value="TreeGrafter"/>
</dbReference>
<dbReference type="InterPro" id="IPR057756">
    <property type="entry name" value="PI3-kinase_type3/VPS34_cat"/>
</dbReference>
<evidence type="ECO:0000313" key="13">
    <source>
        <dbReference type="Proteomes" id="UP000812966"/>
    </source>
</evidence>
<feature type="domain" description="PIK helical" evidence="10">
    <location>
        <begin position="346"/>
        <end position="555"/>
    </location>
</feature>
<dbReference type="AlphaFoldDB" id="A0A8K0JT40"/>
<dbReference type="EMBL" id="JABELV010000001">
    <property type="protein sequence ID" value="KAG7580125.1"/>
    <property type="molecule type" value="Genomic_DNA"/>
</dbReference>
<comment type="similarity">
    <text evidence="1">Belongs to the PI3/PI4-kinase family. Type III PI4K subfamily.</text>
</comment>
<evidence type="ECO:0000259" key="10">
    <source>
        <dbReference type="PROSITE" id="PS51545"/>
    </source>
</evidence>
<dbReference type="PROSITE" id="PS00915">
    <property type="entry name" value="PI3_4_KINASE_1"/>
    <property type="match status" value="1"/>
</dbReference>
<dbReference type="CDD" id="cd08397">
    <property type="entry name" value="C2_PI3K_class_III"/>
    <property type="match status" value="1"/>
</dbReference>
<dbReference type="InterPro" id="IPR001263">
    <property type="entry name" value="PI3K_accessory_dom"/>
</dbReference>
<evidence type="ECO:0000256" key="6">
    <source>
        <dbReference type="ARBA" id="ARBA00023985"/>
    </source>
</evidence>
<reference evidence="12" key="1">
    <citation type="submission" date="2020-04" db="EMBL/GenBank/DDBJ databases">
        <title>Analysis of mating type loci in Filobasidium floriforme.</title>
        <authorList>
            <person name="Nowrousian M."/>
        </authorList>
    </citation>
    <scope>NUCLEOTIDE SEQUENCE</scope>
    <source>
        <strain evidence="12">CBS 6242</strain>
    </source>
</reference>
<keyword evidence="5 7" id="KW-0067">ATP-binding</keyword>
<comment type="catalytic activity">
    <reaction evidence="6">
        <text>a 1,2-diacyl-sn-glycero-3-phospho-(1D-myo-inositol) + ATP = a 1,2-diacyl-sn-glycero-3-phospho-(1D-myo-inositol-3-phosphate) + ADP + H(+)</text>
        <dbReference type="Rhea" id="RHEA:12709"/>
        <dbReference type="ChEBI" id="CHEBI:15378"/>
        <dbReference type="ChEBI" id="CHEBI:30616"/>
        <dbReference type="ChEBI" id="CHEBI:57880"/>
        <dbReference type="ChEBI" id="CHEBI:58088"/>
        <dbReference type="ChEBI" id="CHEBI:456216"/>
        <dbReference type="EC" id="2.7.1.137"/>
    </reaction>
    <physiologicalReaction direction="left-to-right" evidence="6">
        <dbReference type="Rhea" id="RHEA:12710"/>
    </physiologicalReaction>
</comment>
<dbReference type="PROSITE" id="PS51547">
    <property type="entry name" value="C2_PI3K"/>
    <property type="match status" value="1"/>
</dbReference>
<dbReference type="Gene3D" id="1.25.40.70">
    <property type="entry name" value="Phosphatidylinositol 3-kinase, accessory domain (PIK)"/>
    <property type="match status" value="1"/>
</dbReference>
<dbReference type="GO" id="GO:0005524">
    <property type="term" value="F:ATP binding"/>
    <property type="evidence" value="ECO:0007669"/>
    <property type="project" value="UniProtKB-UniRule"/>
</dbReference>
<dbReference type="GO" id="GO:0016303">
    <property type="term" value="F:1-phosphatidylinositol-3-kinase activity"/>
    <property type="evidence" value="ECO:0007669"/>
    <property type="project" value="UniProtKB-UniRule"/>
</dbReference>
<dbReference type="InterPro" id="IPR008290">
    <property type="entry name" value="PI3K_Vps34"/>
</dbReference>
<dbReference type="PROSITE" id="PS00916">
    <property type="entry name" value="PI3_4_KINASE_2"/>
    <property type="match status" value="1"/>
</dbReference>
<dbReference type="InterPro" id="IPR015433">
    <property type="entry name" value="PI3/4_kinase"/>
</dbReference>
<evidence type="ECO:0000256" key="5">
    <source>
        <dbReference type="ARBA" id="ARBA00022840"/>
    </source>
</evidence>
<dbReference type="FunFam" id="3.30.1010.10:FF:000002">
    <property type="entry name" value="Phosphatidylinositol 3-kinase catalytic subunit type 3"/>
    <property type="match status" value="1"/>
</dbReference>
<evidence type="ECO:0000259" key="11">
    <source>
        <dbReference type="PROSITE" id="PS51547"/>
    </source>
</evidence>
<dbReference type="InterPro" id="IPR016024">
    <property type="entry name" value="ARM-type_fold"/>
</dbReference>
<organism evidence="12 13">
    <name type="scientific">Filobasidium floriforme</name>
    <dbReference type="NCBI Taxonomy" id="5210"/>
    <lineage>
        <taxon>Eukaryota</taxon>
        <taxon>Fungi</taxon>
        <taxon>Dikarya</taxon>
        <taxon>Basidiomycota</taxon>
        <taxon>Agaricomycotina</taxon>
        <taxon>Tremellomycetes</taxon>
        <taxon>Filobasidiales</taxon>
        <taxon>Filobasidiaceae</taxon>
        <taxon>Filobasidium</taxon>
    </lineage>
</organism>
<dbReference type="Gene3D" id="1.10.1070.11">
    <property type="entry name" value="Phosphatidylinositol 3-/4-kinase, catalytic domain"/>
    <property type="match status" value="1"/>
</dbReference>
<dbReference type="Pfam" id="PF00454">
    <property type="entry name" value="PI3_PI4_kinase"/>
    <property type="match status" value="1"/>
</dbReference>
<evidence type="ECO:0000256" key="7">
    <source>
        <dbReference type="PIRNR" id="PIRNR000587"/>
    </source>
</evidence>
<feature type="region of interest" description="Disordered" evidence="8">
    <location>
        <begin position="1"/>
        <end position="31"/>
    </location>
</feature>
<evidence type="ECO:0000256" key="4">
    <source>
        <dbReference type="ARBA" id="ARBA00022777"/>
    </source>
</evidence>
<evidence type="ECO:0000256" key="3">
    <source>
        <dbReference type="ARBA" id="ARBA00022741"/>
    </source>
</evidence>
<dbReference type="Gene3D" id="3.30.1010.10">
    <property type="entry name" value="Phosphatidylinositol 3-kinase Catalytic Subunit, Chain A, domain 4"/>
    <property type="match status" value="1"/>
</dbReference>
<dbReference type="SUPFAM" id="SSF49562">
    <property type="entry name" value="C2 domain (Calcium/lipid-binding domain, CaLB)"/>
    <property type="match status" value="1"/>
</dbReference>
<dbReference type="FunFam" id="1.10.1070.11:FF:000002">
    <property type="entry name" value="Phosphatidylinositol 3-kinase catalytic subunit type 3"/>
    <property type="match status" value="1"/>
</dbReference>
<evidence type="ECO:0000256" key="1">
    <source>
        <dbReference type="ARBA" id="ARBA00006209"/>
    </source>
</evidence>
<keyword evidence="4 7" id="KW-0418">Kinase</keyword>
<evidence type="ECO:0000256" key="2">
    <source>
        <dbReference type="ARBA" id="ARBA00022679"/>
    </source>
</evidence>
<proteinExistence type="inferred from homology"/>
<dbReference type="CDD" id="cd00896">
    <property type="entry name" value="PI3Kc_III"/>
    <property type="match status" value="1"/>
</dbReference>
<dbReference type="InterPro" id="IPR011009">
    <property type="entry name" value="Kinase-like_dom_sf"/>
</dbReference>
<dbReference type="SMART" id="SM00142">
    <property type="entry name" value="PI3K_C2"/>
    <property type="match status" value="1"/>
</dbReference>
<dbReference type="InterPro" id="IPR042236">
    <property type="entry name" value="PI3K_accessory_sf"/>
</dbReference>